<dbReference type="SUPFAM" id="SSF52540">
    <property type="entry name" value="P-loop containing nucleoside triphosphate hydrolases"/>
    <property type="match status" value="1"/>
</dbReference>
<evidence type="ECO:0000256" key="7">
    <source>
        <dbReference type="ARBA" id="ARBA00023289"/>
    </source>
</evidence>
<dbReference type="Proteomes" id="UP000549394">
    <property type="component" value="Unassembled WGS sequence"/>
</dbReference>
<dbReference type="GO" id="GO:0003924">
    <property type="term" value="F:GTPase activity"/>
    <property type="evidence" value="ECO:0007669"/>
    <property type="project" value="InterPro"/>
</dbReference>
<comment type="subcellular location">
    <subcellularLocation>
        <location evidence="1">Endomembrane system</location>
    </subcellularLocation>
</comment>
<dbReference type="GO" id="GO:0012505">
    <property type="term" value="C:endomembrane system"/>
    <property type="evidence" value="ECO:0007669"/>
    <property type="project" value="UniProtKB-SubCell"/>
</dbReference>
<protein>
    <submittedName>
        <fullName evidence="8">DgyrCDS1647</fullName>
    </submittedName>
</protein>
<keyword evidence="3" id="KW-0547">Nucleotide-binding</keyword>
<dbReference type="PROSITE" id="PS51420">
    <property type="entry name" value="RHO"/>
    <property type="match status" value="1"/>
</dbReference>
<dbReference type="SMART" id="SM00176">
    <property type="entry name" value="RAN"/>
    <property type="match status" value="1"/>
</dbReference>
<dbReference type="EMBL" id="CAJFCJ010000002">
    <property type="protein sequence ID" value="CAD5112425.1"/>
    <property type="molecule type" value="Genomic_DNA"/>
</dbReference>
<evidence type="ECO:0000256" key="3">
    <source>
        <dbReference type="ARBA" id="ARBA00022741"/>
    </source>
</evidence>
<dbReference type="OrthoDB" id="6585768at2759"/>
<keyword evidence="4" id="KW-0342">GTP-binding</keyword>
<dbReference type="Pfam" id="PF00071">
    <property type="entry name" value="Ras"/>
    <property type="match status" value="1"/>
</dbReference>
<dbReference type="GO" id="GO:0005525">
    <property type="term" value="F:GTP binding"/>
    <property type="evidence" value="ECO:0007669"/>
    <property type="project" value="UniProtKB-KW"/>
</dbReference>
<dbReference type="PRINTS" id="PR00449">
    <property type="entry name" value="RASTRNSFRMNG"/>
</dbReference>
<dbReference type="CDD" id="cd00154">
    <property type="entry name" value="Rab"/>
    <property type="match status" value="1"/>
</dbReference>
<dbReference type="PROSITE" id="PS51421">
    <property type="entry name" value="RAS"/>
    <property type="match status" value="1"/>
</dbReference>
<dbReference type="SMART" id="SM00175">
    <property type="entry name" value="RAB"/>
    <property type="match status" value="1"/>
</dbReference>
<comment type="caution">
    <text evidence="8">The sequence shown here is derived from an EMBL/GenBank/DDBJ whole genome shotgun (WGS) entry which is preliminary data.</text>
</comment>
<keyword evidence="6" id="KW-0449">Lipoprotein</keyword>
<keyword evidence="7" id="KW-0636">Prenylation</keyword>
<dbReference type="SMART" id="SM00177">
    <property type="entry name" value="ARF"/>
    <property type="match status" value="1"/>
</dbReference>
<dbReference type="InterPro" id="IPR005225">
    <property type="entry name" value="Small_GTP-bd"/>
</dbReference>
<evidence type="ECO:0000313" key="8">
    <source>
        <dbReference type="EMBL" id="CAD5112425.1"/>
    </source>
</evidence>
<organism evidence="8 9">
    <name type="scientific">Dimorphilus gyrociliatus</name>
    <dbReference type="NCBI Taxonomy" id="2664684"/>
    <lineage>
        <taxon>Eukaryota</taxon>
        <taxon>Metazoa</taxon>
        <taxon>Spiralia</taxon>
        <taxon>Lophotrochozoa</taxon>
        <taxon>Annelida</taxon>
        <taxon>Polychaeta</taxon>
        <taxon>Polychaeta incertae sedis</taxon>
        <taxon>Dinophilidae</taxon>
        <taxon>Dimorphilus</taxon>
    </lineage>
</organism>
<dbReference type="AlphaFoldDB" id="A0A7I8V9F4"/>
<dbReference type="SMART" id="SM00174">
    <property type="entry name" value="RHO"/>
    <property type="match status" value="1"/>
</dbReference>
<proteinExistence type="inferred from homology"/>
<name>A0A7I8V9F4_9ANNE</name>
<dbReference type="InterPro" id="IPR050305">
    <property type="entry name" value="Small_GTPase_Rab"/>
</dbReference>
<dbReference type="SMART" id="SM00173">
    <property type="entry name" value="RAS"/>
    <property type="match status" value="1"/>
</dbReference>
<evidence type="ECO:0000313" key="9">
    <source>
        <dbReference type="Proteomes" id="UP000549394"/>
    </source>
</evidence>
<keyword evidence="5" id="KW-0472">Membrane</keyword>
<dbReference type="FunFam" id="3.40.50.300:FF:000586">
    <property type="entry name" value="Rab family GTPase"/>
    <property type="match status" value="1"/>
</dbReference>
<evidence type="ECO:0000256" key="4">
    <source>
        <dbReference type="ARBA" id="ARBA00023134"/>
    </source>
</evidence>
<keyword evidence="9" id="KW-1185">Reference proteome</keyword>
<evidence type="ECO:0000256" key="2">
    <source>
        <dbReference type="ARBA" id="ARBA00006270"/>
    </source>
</evidence>
<gene>
    <name evidence="8" type="ORF">DGYR_LOCUS1568</name>
</gene>
<dbReference type="PANTHER" id="PTHR47980">
    <property type="entry name" value="LD44762P"/>
    <property type="match status" value="1"/>
</dbReference>
<dbReference type="NCBIfam" id="TIGR00231">
    <property type="entry name" value="small_GTP"/>
    <property type="match status" value="1"/>
</dbReference>
<dbReference type="InterPro" id="IPR001806">
    <property type="entry name" value="Small_GTPase"/>
</dbReference>
<dbReference type="Gene3D" id="3.40.50.300">
    <property type="entry name" value="P-loop containing nucleotide triphosphate hydrolases"/>
    <property type="match status" value="1"/>
</dbReference>
<evidence type="ECO:0000256" key="1">
    <source>
        <dbReference type="ARBA" id="ARBA00004308"/>
    </source>
</evidence>
<dbReference type="InterPro" id="IPR027417">
    <property type="entry name" value="P-loop_NTPase"/>
</dbReference>
<comment type="similarity">
    <text evidence="2">Belongs to the small GTPase superfamily. Rab family.</text>
</comment>
<accession>A0A7I8V9F4</accession>
<evidence type="ECO:0000256" key="6">
    <source>
        <dbReference type="ARBA" id="ARBA00023288"/>
    </source>
</evidence>
<evidence type="ECO:0000256" key="5">
    <source>
        <dbReference type="ARBA" id="ARBA00023136"/>
    </source>
</evidence>
<dbReference type="PROSITE" id="PS51419">
    <property type="entry name" value="RAB"/>
    <property type="match status" value="1"/>
</dbReference>
<reference evidence="8 9" key="1">
    <citation type="submission" date="2020-08" db="EMBL/GenBank/DDBJ databases">
        <authorList>
            <person name="Hejnol A."/>
        </authorList>
    </citation>
    <scope>NUCLEOTIDE SEQUENCE [LARGE SCALE GENOMIC DNA]</scope>
</reference>
<sequence length="204" mass="23035">MSLGRTYDVLLKIVLVGDTGVGKTALMLFFDHGLSASTIIPTIGIDFKVKTISVMGKRIKLQIWDTAGQERFQAIPSSYYRGVHGILLVYSITKASSFENVSKWLNRIKKQTGSDDPEMILLGNNCDLENERQISKKNGEEMARNLNISFMETSAKTGININKAFYSITELVLNRRTREEKAEFEDMEKTYKKKGLLDCFGCRS</sequence>